<dbReference type="HOGENOM" id="CLU_1809979_0_0_1"/>
<dbReference type="AlphaFoldDB" id="V9ER70"/>
<dbReference type="EMBL" id="ANIZ01002219">
    <property type="protein sequence ID" value="ETI41770.1"/>
    <property type="molecule type" value="Genomic_DNA"/>
</dbReference>
<organism evidence="1 2">
    <name type="scientific">Phytophthora nicotianae P1569</name>
    <dbReference type="NCBI Taxonomy" id="1317065"/>
    <lineage>
        <taxon>Eukaryota</taxon>
        <taxon>Sar</taxon>
        <taxon>Stramenopiles</taxon>
        <taxon>Oomycota</taxon>
        <taxon>Peronosporomycetes</taxon>
        <taxon>Peronosporales</taxon>
        <taxon>Peronosporaceae</taxon>
        <taxon>Phytophthora</taxon>
    </lineage>
</organism>
<accession>V9ER70</accession>
<dbReference type="OrthoDB" id="127967at2759"/>
<reference evidence="1 2" key="1">
    <citation type="submission" date="2013-11" db="EMBL/GenBank/DDBJ databases">
        <title>The Genome Sequence of Phytophthora parasitica P1569.</title>
        <authorList>
            <consortium name="The Broad Institute Genomics Platform"/>
            <person name="Russ C."/>
            <person name="Tyler B."/>
            <person name="Panabieres F."/>
            <person name="Shan W."/>
            <person name="Tripathy S."/>
            <person name="Grunwald N."/>
            <person name="Machado M."/>
            <person name="Johnson C.S."/>
            <person name="Arredondo F."/>
            <person name="Hong C."/>
            <person name="Coffey M."/>
            <person name="Young S.K."/>
            <person name="Zeng Q."/>
            <person name="Gargeya S."/>
            <person name="Fitzgerald M."/>
            <person name="Abouelleil A."/>
            <person name="Alvarado L."/>
            <person name="Chapman S.B."/>
            <person name="Gainer-Dewar J."/>
            <person name="Goldberg J."/>
            <person name="Griggs A."/>
            <person name="Gujja S."/>
            <person name="Hansen M."/>
            <person name="Howarth C."/>
            <person name="Imamovic A."/>
            <person name="Ireland A."/>
            <person name="Larimer J."/>
            <person name="McCowan C."/>
            <person name="Murphy C."/>
            <person name="Pearson M."/>
            <person name="Poon T.W."/>
            <person name="Priest M."/>
            <person name="Roberts A."/>
            <person name="Saif S."/>
            <person name="Shea T."/>
            <person name="Sykes S."/>
            <person name="Wortman J."/>
            <person name="Nusbaum C."/>
            <person name="Birren B."/>
        </authorList>
    </citation>
    <scope>NUCLEOTIDE SEQUENCE [LARGE SCALE GENOMIC DNA]</scope>
    <source>
        <strain evidence="1 2">P1569</strain>
    </source>
</reference>
<protein>
    <submittedName>
        <fullName evidence="1">Uncharacterized protein</fullName>
    </submittedName>
</protein>
<proteinExistence type="predicted"/>
<name>V9ER70_PHYNI</name>
<dbReference type="eggNOG" id="ENOG502RF8E">
    <property type="taxonomic scope" value="Eukaryota"/>
</dbReference>
<comment type="caution">
    <text evidence="1">The sequence shown here is derived from an EMBL/GenBank/DDBJ whole genome shotgun (WGS) entry which is preliminary data.</text>
</comment>
<evidence type="ECO:0000313" key="2">
    <source>
        <dbReference type="Proteomes" id="UP000018721"/>
    </source>
</evidence>
<keyword evidence="2" id="KW-1185">Reference proteome</keyword>
<gene>
    <name evidence="1" type="ORF">F443_13019</name>
</gene>
<sequence>MLEATTSCVLVQQPGDVVVLNNLVYHSVLLGYRPETPPINKWGAVFGDVIVCREDRVASFRYATKIACGAQNGSEAAWTSLLSAYYVMEGMAWIHQTTPKARKAFFEKERRNSSRRFICLSALSRCKELPLRGGAKNASGRRQ</sequence>
<evidence type="ECO:0000313" key="1">
    <source>
        <dbReference type="EMBL" id="ETI41770.1"/>
    </source>
</evidence>
<dbReference type="Proteomes" id="UP000018721">
    <property type="component" value="Unassembled WGS sequence"/>
</dbReference>